<dbReference type="Pfam" id="PF00196">
    <property type="entry name" value="GerE"/>
    <property type="match status" value="1"/>
</dbReference>
<dbReference type="InterPro" id="IPR016032">
    <property type="entry name" value="Sig_transdc_resp-reg_C-effctor"/>
</dbReference>
<dbReference type="GO" id="GO:0005524">
    <property type="term" value="F:ATP binding"/>
    <property type="evidence" value="ECO:0007669"/>
    <property type="project" value="UniProtKB-KW"/>
</dbReference>
<dbReference type="Proteomes" id="UP000254978">
    <property type="component" value="Unassembled WGS sequence"/>
</dbReference>
<name>A0A378TLC2_9MYCO</name>
<dbReference type="InterPro" id="IPR036388">
    <property type="entry name" value="WH-like_DNA-bd_sf"/>
</dbReference>
<proteinExistence type="predicted"/>
<dbReference type="InterPro" id="IPR000792">
    <property type="entry name" value="Tscrpt_reg_LuxR_C"/>
</dbReference>
<evidence type="ECO:0000256" key="2">
    <source>
        <dbReference type="ARBA" id="ARBA00022840"/>
    </source>
</evidence>
<dbReference type="CDD" id="cd06170">
    <property type="entry name" value="LuxR_C_like"/>
    <property type="match status" value="1"/>
</dbReference>
<dbReference type="AlphaFoldDB" id="A0A378TLC2"/>
<reference evidence="4 5" key="1">
    <citation type="submission" date="2018-06" db="EMBL/GenBank/DDBJ databases">
        <authorList>
            <consortium name="Pathogen Informatics"/>
            <person name="Doyle S."/>
        </authorList>
    </citation>
    <scope>NUCLEOTIDE SEQUENCE [LARGE SCALE GENOMIC DNA]</scope>
    <source>
        <strain evidence="4 5">NCTC10821</strain>
    </source>
</reference>
<dbReference type="PROSITE" id="PS50043">
    <property type="entry name" value="HTH_LUXR_2"/>
    <property type="match status" value="1"/>
</dbReference>
<evidence type="ECO:0000256" key="1">
    <source>
        <dbReference type="ARBA" id="ARBA00022741"/>
    </source>
</evidence>
<dbReference type="InterPro" id="IPR027417">
    <property type="entry name" value="P-loop_NTPase"/>
</dbReference>
<dbReference type="SUPFAM" id="SSF46894">
    <property type="entry name" value="C-terminal effector domain of the bipartite response regulators"/>
    <property type="match status" value="1"/>
</dbReference>
<dbReference type="GO" id="GO:0004016">
    <property type="term" value="F:adenylate cyclase activity"/>
    <property type="evidence" value="ECO:0007669"/>
    <property type="project" value="TreeGrafter"/>
</dbReference>
<dbReference type="SMART" id="SM00421">
    <property type="entry name" value="HTH_LUXR"/>
    <property type="match status" value="1"/>
</dbReference>
<dbReference type="Pfam" id="PF13191">
    <property type="entry name" value="AAA_16"/>
    <property type="match status" value="1"/>
</dbReference>
<dbReference type="GO" id="GO:0006355">
    <property type="term" value="P:regulation of DNA-templated transcription"/>
    <property type="evidence" value="ECO:0007669"/>
    <property type="project" value="InterPro"/>
</dbReference>
<dbReference type="Gene3D" id="3.40.50.300">
    <property type="entry name" value="P-loop containing nucleotide triphosphate hydrolases"/>
    <property type="match status" value="1"/>
</dbReference>
<dbReference type="PANTHER" id="PTHR16305:SF35">
    <property type="entry name" value="TRANSCRIPTIONAL ACTIVATOR DOMAIN"/>
    <property type="match status" value="1"/>
</dbReference>
<keyword evidence="5" id="KW-1185">Reference proteome</keyword>
<dbReference type="Gene3D" id="1.10.10.10">
    <property type="entry name" value="Winged helix-like DNA-binding domain superfamily/Winged helix DNA-binding domain"/>
    <property type="match status" value="1"/>
</dbReference>
<feature type="domain" description="HTH luxR-type" evidence="3">
    <location>
        <begin position="861"/>
        <end position="922"/>
    </location>
</feature>
<evidence type="ECO:0000313" key="4">
    <source>
        <dbReference type="EMBL" id="STZ61608.1"/>
    </source>
</evidence>
<accession>A0A378TLC2</accession>
<gene>
    <name evidence="4" type="ORF">NCTC10821_05165</name>
</gene>
<protein>
    <submittedName>
        <fullName evidence="4">Regulatory protein LuxR</fullName>
    </submittedName>
</protein>
<keyword evidence="1" id="KW-0547">Nucleotide-binding</keyword>
<dbReference type="SUPFAM" id="SSF52540">
    <property type="entry name" value="P-loop containing nucleoside triphosphate hydrolases"/>
    <property type="match status" value="1"/>
</dbReference>
<dbReference type="GO" id="GO:0005737">
    <property type="term" value="C:cytoplasm"/>
    <property type="evidence" value="ECO:0007669"/>
    <property type="project" value="TreeGrafter"/>
</dbReference>
<dbReference type="PRINTS" id="PR00038">
    <property type="entry name" value="HTHLUXR"/>
</dbReference>
<evidence type="ECO:0000313" key="5">
    <source>
        <dbReference type="Proteomes" id="UP000254978"/>
    </source>
</evidence>
<dbReference type="GO" id="GO:0003677">
    <property type="term" value="F:DNA binding"/>
    <property type="evidence" value="ECO:0007669"/>
    <property type="project" value="InterPro"/>
</dbReference>
<evidence type="ECO:0000259" key="3">
    <source>
        <dbReference type="PROSITE" id="PS50043"/>
    </source>
</evidence>
<dbReference type="EMBL" id="UGQT01000001">
    <property type="protein sequence ID" value="STZ61608.1"/>
    <property type="molecule type" value="Genomic_DNA"/>
</dbReference>
<organism evidence="4 5">
    <name type="scientific">Mycolicibacterium tokaiense</name>
    <dbReference type="NCBI Taxonomy" id="39695"/>
    <lineage>
        <taxon>Bacteria</taxon>
        <taxon>Bacillati</taxon>
        <taxon>Actinomycetota</taxon>
        <taxon>Actinomycetes</taxon>
        <taxon>Mycobacteriales</taxon>
        <taxon>Mycobacteriaceae</taxon>
        <taxon>Mycolicibacterium</taxon>
    </lineage>
</organism>
<dbReference type="PANTHER" id="PTHR16305">
    <property type="entry name" value="TESTICULAR SOLUBLE ADENYLYL CYCLASE"/>
    <property type="match status" value="1"/>
</dbReference>
<dbReference type="InterPro" id="IPR041664">
    <property type="entry name" value="AAA_16"/>
</dbReference>
<sequence length="922" mass="98277">MCMTVERTARPLIGRAAERDTLRRLVSDPASGEQHVLVVRGEAGVGKTALLDDVAAHAEAGFQITRVAGIESDIGLTFAGLQHLCLPLLGYHDTLPELQRNALEVAFGRASGPTPDRFLIGLAVLGLLATAGERLPVLCVIDDAQWLDQMSLQTLSFVARRLLAERVVLVFAARTGTAGLLAGLPELTVTGLSDSDARQLLESVVVGRLDNRVFDRIVAETRGNPLALVEVPHNVSPAELLGGVPVTGHRPSAGHVTEGYVRRIQALPRDTRKLVLAAAAEPVGDTTLLMRTFSELGIPIEALAPAEDSGLLEFGTRLRFRHPLVRSAVYHAADLEDRREVHRALAVAIDADTDPDRRAWHAAHAAAGPDDRVADDLEASAARAQERGGLAAAATFLERAVALTADPALRASRALVAARAKREAAAPHEAYELLAIAESGPLTELQRAEAIRMRGAILFTLGRVGDPAAPPLSTSAAQLLQAAGHFEPLHPQLARDTYFEVFGTAMYTGRSDPAALPRAAGAITAAMAGADLDRPTDRLISALSRHVAGGAASTEIRAALHGWLARYAPQGGQTVQWMAPATPVLQEAAASEIWDDDLYHRLAADTTEHARRSGFLYALPFALEFLAGSQLLAGEFDTAQGLLDEAMTVSQAVGHVPAKYHTLTLLGWRGDPEQALPALHAARAAGLACGEGRLAGVTAYATAVLYNGLGEYALALEAAREGCAYDDVGIVGWSLAELVEAAVRVGDRPAAESAMSRLRDRAAAGGTDWGLATVAGAQALLTEDEDAYREAIERFERTRLAVHTARSHLRYGEWLLRTDRKTPARKHLRAAFDAFTGMGAAAFANRARRQLATVGVRAGSTRAGAGDLTAQEAQIADLVRSGLTNQEVGARLFLSPHTVDWHLRKVFIKLGITSRRQLRTRG</sequence>
<keyword evidence="2" id="KW-0067">ATP-binding</keyword>